<feature type="compositionally biased region" description="Basic and acidic residues" evidence="1">
    <location>
        <begin position="359"/>
        <end position="370"/>
    </location>
</feature>
<name>A0A8H4L7Y0_9HYPO</name>
<evidence type="ECO:0000313" key="3">
    <source>
        <dbReference type="Proteomes" id="UP000554235"/>
    </source>
</evidence>
<dbReference type="EMBL" id="JAADYS010001400">
    <property type="protein sequence ID" value="KAF4463257.1"/>
    <property type="molecule type" value="Genomic_DNA"/>
</dbReference>
<feature type="region of interest" description="Disordered" evidence="1">
    <location>
        <begin position="502"/>
        <end position="535"/>
    </location>
</feature>
<dbReference type="OrthoDB" id="5210591at2759"/>
<evidence type="ECO:0000313" key="2">
    <source>
        <dbReference type="EMBL" id="KAF4463257.1"/>
    </source>
</evidence>
<feature type="compositionally biased region" description="Acidic residues" evidence="1">
    <location>
        <begin position="371"/>
        <end position="383"/>
    </location>
</feature>
<reference evidence="2 3" key="1">
    <citation type="submission" date="2020-01" db="EMBL/GenBank/DDBJ databases">
        <title>Identification and distribution of gene clusters putatively required for synthesis of sphingolipid metabolism inhibitors in phylogenetically diverse species of the filamentous fungus Fusarium.</title>
        <authorList>
            <person name="Kim H.-S."/>
            <person name="Busman M."/>
            <person name="Brown D.W."/>
            <person name="Divon H."/>
            <person name="Uhlig S."/>
            <person name="Proctor R.H."/>
        </authorList>
    </citation>
    <scope>NUCLEOTIDE SEQUENCE [LARGE SCALE GENOMIC DNA]</scope>
    <source>
        <strain evidence="2 3">NRRL 20459</strain>
    </source>
</reference>
<organism evidence="2 3">
    <name type="scientific">Fusarium albosuccineum</name>
    <dbReference type="NCBI Taxonomy" id="1237068"/>
    <lineage>
        <taxon>Eukaryota</taxon>
        <taxon>Fungi</taxon>
        <taxon>Dikarya</taxon>
        <taxon>Ascomycota</taxon>
        <taxon>Pezizomycotina</taxon>
        <taxon>Sordariomycetes</taxon>
        <taxon>Hypocreomycetidae</taxon>
        <taxon>Hypocreales</taxon>
        <taxon>Nectriaceae</taxon>
        <taxon>Fusarium</taxon>
        <taxon>Fusarium decemcellulare species complex</taxon>
    </lineage>
</organism>
<feature type="region of interest" description="Disordered" evidence="1">
    <location>
        <begin position="329"/>
        <end position="391"/>
    </location>
</feature>
<proteinExistence type="predicted"/>
<protein>
    <submittedName>
        <fullName evidence="2">Uncharacterized protein</fullName>
    </submittedName>
</protein>
<comment type="caution">
    <text evidence="2">The sequence shown here is derived from an EMBL/GenBank/DDBJ whole genome shotgun (WGS) entry which is preliminary data.</text>
</comment>
<dbReference type="PROSITE" id="PS51257">
    <property type="entry name" value="PROKAR_LIPOPROTEIN"/>
    <property type="match status" value="1"/>
</dbReference>
<accession>A0A8H4L7Y0</accession>
<gene>
    <name evidence="2" type="ORF">FALBO_9923</name>
</gene>
<dbReference type="AlphaFoldDB" id="A0A8H4L7Y0"/>
<evidence type="ECO:0000256" key="1">
    <source>
        <dbReference type="SAM" id="MobiDB-lite"/>
    </source>
</evidence>
<dbReference type="Proteomes" id="UP000554235">
    <property type="component" value="Unassembled WGS sequence"/>
</dbReference>
<sequence length="535" mass="59456">MTRPSYQRTFWDDGSLPPSSQCVAQSCNLVRNNIPRSARDFFSVESSIVSASTPTSMAAAPPERFVLSLLSGISPRLSVQELEVVPSARLQRLYNVKVTEGPSLLLALPPPAVMRLLRFEKSSIGSEAAVLKWLSSVAREKRTYHSSGSKDNLGRSAGDILVGPLSRYLPVLVRHESMEGDLPVEYNLSRPPRGVPVSALSRPLSHRERRIVDFQTGQLLRRISSQISPTRRFGIAADVLAVPPSVANNPAHRLEGGLHESKGAETWRVAFHNLMEAILRDGEDSTIMLSYSTIRHHFGRFEHLLDAVKKPRLVVLDAGEDSNTLVVRSYEGSRKVNPSAEGTKSGRSNPKSARTASRSSERGGQWREDSSEFESDSEEDTEEYVAATENPRKGQIEVTGLRQWSTCIFGDPLLASVFSQRPRPSQDFWLGFDKPISGNEREFQGASSSLIEDTPNAHIRILLYECYHAVVSLVGEFYRPQNDSNKRELAARKHLGNVLARLEELDDSGGQRRRRMSGEMSPAKRPRSGEEDNDD</sequence>
<keyword evidence="3" id="KW-1185">Reference proteome</keyword>
<feature type="compositionally biased region" description="Polar residues" evidence="1">
    <location>
        <begin position="340"/>
        <end position="358"/>
    </location>
</feature>